<protein>
    <submittedName>
        <fullName evidence="2">Uncharacterized protein</fullName>
    </submittedName>
</protein>
<keyword evidence="1" id="KW-1133">Transmembrane helix</keyword>
<comment type="caution">
    <text evidence="2">The sequence shown here is derived from an EMBL/GenBank/DDBJ whole genome shotgun (WGS) entry which is preliminary data.</text>
</comment>
<evidence type="ECO:0000256" key="1">
    <source>
        <dbReference type="SAM" id="Phobius"/>
    </source>
</evidence>
<keyword evidence="1" id="KW-0472">Membrane</keyword>
<keyword evidence="1" id="KW-0812">Transmembrane</keyword>
<evidence type="ECO:0000313" key="2">
    <source>
        <dbReference type="EMBL" id="KAF6032207.1"/>
    </source>
</evidence>
<dbReference type="EMBL" id="VXIV02001526">
    <property type="protein sequence ID" value="KAF6032207.1"/>
    <property type="molecule type" value="Genomic_DNA"/>
</dbReference>
<gene>
    <name evidence="2" type="ORF">EB796_009482</name>
</gene>
<organism evidence="2 3">
    <name type="scientific">Bugula neritina</name>
    <name type="common">Brown bryozoan</name>
    <name type="synonym">Sertularia neritina</name>
    <dbReference type="NCBI Taxonomy" id="10212"/>
    <lineage>
        <taxon>Eukaryota</taxon>
        <taxon>Metazoa</taxon>
        <taxon>Spiralia</taxon>
        <taxon>Lophotrochozoa</taxon>
        <taxon>Bryozoa</taxon>
        <taxon>Gymnolaemata</taxon>
        <taxon>Cheilostomatida</taxon>
        <taxon>Flustrina</taxon>
        <taxon>Buguloidea</taxon>
        <taxon>Bugulidae</taxon>
        <taxon>Bugula</taxon>
    </lineage>
</organism>
<keyword evidence="3" id="KW-1185">Reference proteome</keyword>
<sequence length="145" mass="16551">MSSKDSEHGSSYPGPQNYLRDDSSYYLSNQIAPGGEPTRMYASDVIRSQGPSKFNWHIFRSAFVSTFCCWWCWCCGCCVGGIGLMYSILSYVDYNKGDFNGICGFHSMDSDNNFILRWIFTYLSTLLLEESDAGVYIIRCNTYEF</sequence>
<proteinExistence type="predicted"/>
<reference evidence="2" key="1">
    <citation type="submission" date="2020-06" db="EMBL/GenBank/DDBJ databases">
        <title>Draft genome of Bugula neritina, a colonial animal packing powerful symbionts and potential medicines.</title>
        <authorList>
            <person name="Rayko M."/>
        </authorList>
    </citation>
    <scope>NUCLEOTIDE SEQUENCE [LARGE SCALE GENOMIC DNA]</scope>
    <source>
        <strain evidence="2">Kwan_BN1</strain>
    </source>
</reference>
<feature type="transmembrane region" description="Helical" evidence="1">
    <location>
        <begin position="62"/>
        <end position="89"/>
    </location>
</feature>
<accession>A0A7J7K1Y2</accession>
<evidence type="ECO:0000313" key="3">
    <source>
        <dbReference type="Proteomes" id="UP000593567"/>
    </source>
</evidence>
<dbReference type="Proteomes" id="UP000593567">
    <property type="component" value="Unassembled WGS sequence"/>
</dbReference>
<name>A0A7J7K1Y2_BUGNE</name>
<dbReference type="AlphaFoldDB" id="A0A7J7K1Y2"/>